<dbReference type="GO" id="GO:0016020">
    <property type="term" value="C:membrane"/>
    <property type="evidence" value="ECO:0007669"/>
    <property type="project" value="TreeGrafter"/>
</dbReference>
<dbReference type="PANTHER" id="PTHR32251">
    <property type="entry name" value="3-OXO-5-ALPHA-STEROID 4-DEHYDROGENASE"/>
    <property type="match status" value="1"/>
</dbReference>
<name>A0A2W5T8I8_9BACT</name>
<dbReference type="PROSITE" id="PS50244">
    <property type="entry name" value="S5A_REDUCTASE"/>
    <property type="match status" value="1"/>
</dbReference>
<accession>A0A2W5T8I8</accession>
<keyword evidence="1" id="KW-0812">Transmembrane</keyword>
<dbReference type="Gene3D" id="1.20.120.1630">
    <property type="match status" value="1"/>
</dbReference>
<organism evidence="2 3">
    <name type="scientific">Archangium gephyra</name>
    <dbReference type="NCBI Taxonomy" id="48"/>
    <lineage>
        <taxon>Bacteria</taxon>
        <taxon>Pseudomonadati</taxon>
        <taxon>Myxococcota</taxon>
        <taxon>Myxococcia</taxon>
        <taxon>Myxococcales</taxon>
        <taxon>Cystobacterineae</taxon>
        <taxon>Archangiaceae</taxon>
        <taxon>Archangium</taxon>
    </lineage>
</organism>
<evidence type="ECO:0000256" key="1">
    <source>
        <dbReference type="SAM" id="Phobius"/>
    </source>
</evidence>
<dbReference type="Proteomes" id="UP000249061">
    <property type="component" value="Unassembled WGS sequence"/>
</dbReference>
<feature type="transmembrane region" description="Helical" evidence="1">
    <location>
        <begin position="58"/>
        <end position="77"/>
    </location>
</feature>
<feature type="transmembrane region" description="Helical" evidence="1">
    <location>
        <begin position="203"/>
        <end position="231"/>
    </location>
</feature>
<sequence length="263" mass="29845">MSGPFFEIIPWCVGFIAVTWLLSVITREYSWVDRIWSVAPPIYMWLMVWKTANPPPRLIMLAVLVTLWGIRLTFNYARKGGYAPGGEDYRWAILREKLGPIGFQLFNATFIAPYQNILIFLLVAPANDIASSTTPLGVLDYALAAVFLAFLTGEAVADQQQWNFHQAKKARKARGESGPEFCTTGLFKYSRHPNFFFEVSQWWVVYAIGCVATGQLLHWSLIAPVLLTLLFDGSTRFTEWITKGKYPAYADYQKSTSRLIPLP</sequence>
<evidence type="ECO:0000313" key="3">
    <source>
        <dbReference type="Proteomes" id="UP000249061"/>
    </source>
</evidence>
<feature type="transmembrane region" description="Helical" evidence="1">
    <location>
        <begin position="6"/>
        <end position="23"/>
    </location>
</feature>
<keyword evidence="1" id="KW-1133">Transmembrane helix</keyword>
<evidence type="ECO:0000313" key="2">
    <source>
        <dbReference type="EMBL" id="PZR11830.1"/>
    </source>
</evidence>
<keyword evidence="1" id="KW-0472">Membrane</keyword>
<reference evidence="2 3" key="1">
    <citation type="submission" date="2017-08" db="EMBL/GenBank/DDBJ databases">
        <title>Infants hospitalized years apart are colonized by the same room-sourced microbial strains.</title>
        <authorList>
            <person name="Brooks B."/>
            <person name="Olm M.R."/>
            <person name="Firek B.A."/>
            <person name="Baker R."/>
            <person name="Thomas B.C."/>
            <person name="Morowitz M.J."/>
            <person name="Banfield J.F."/>
        </authorList>
    </citation>
    <scope>NUCLEOTIDE SEQUENCE [LARGE SCALE GENOMIC DNA]</scope>
    <source>
        <strain evidence="2">S2_003_000_R2_14</strain>
    </source>
</reference>
<dbReference type="Pfam" id="PF06966">
    <property type="entry name" value="DUF1295"/>
    <property type="match status" value="1"/>
</dbReference>
<gene>
    <name evidence="2" type="ORF">DI536_15955</name>
</gene>
<comment type="caution">
    <text evidence="2">The sequence shown here is derived from an EMBL/GenBank/DDBJ whole genome shotgun (WGS) entry which is preliminary data.</text>
</comment>
<protein>
    <submittedName>
        <fullName evidence="2">Uncharacterized protein</fullName>
    </submittedName>
</protein>
<feature type="transmembrane region" description="Helical" evidence="1">
    <location>
        <begin position="98"/>
        <end position="123"/>
    </location>
</feature>
<dbReference type="PANTHER" id="PTHR32251:SF23">
    <property type="entry name" value="3-OXO-5-ALPHA-STEROID 4-DEHYDROGENASE (DUF1295)"/>
    <property type="match status" value="1"/>
</dbReference>
<dbReference type="EMBL" id="QFQP01000013">
    <property type="protein sequence ID" value="PZR11830.1"/>
    <property type="molecule type" value="Genomic_DNA"/>
</dbReference>
<proteinExistence type="predicted"/>
<dbReference type="AlphaFoldDB" id="A0A2W5T8I8"/>
<dbReference type="InterPro" id="IPR010721">
    <property type="entry name" value="UstE-like"/>
</dbReference>